<dbReference type="AlphaFoldDB" id="A0AAU8LQ47"/>
<evidence type="ECO:0000313" key="3">
    <source>
        <dbReference type="EMBL" id="XCN71032.1"/>
    </source>
</evidence>
<gene>
    <name evidence="3" type="ORF">Q3M24_11945</name>
</gene>
<dbReference type="EMBL" id="CP159373">
    <property type="protein sequence ID" value="XCN71032.1"/>
    <property type="molecule type" value="Genomic_DNA"/>
</dbReference>
<dbReference type="Pfam" id="PF00963">
    <property type="entry name" value="Cohesin"/>
    <property type="match status" value="1"/>
</dbReference>
<dbReference type="GO" id="GO:0030246">
    <property type="term" value="F:carbohydrate binding"/>
    <property type="evidence" value="ECO:0007669"/>
    <property type="project" value="InterPro"/>
</dbReference>
<dbReference type="Gene3D" id="2.60.40.680">
    <property type="match status" value="1"/>
</dbReference>
<proteinExistence type="predicted"/>
<protein>
    <submittedName>
        <fullName evidence="3">Cohesin domain-containing protein</fullName>
    </submittedName>
</protein>
<evidence type="ECO:0000256" key="1">
    <source>
        <dbReference type="SAM" id="SignalP"/>
    </source>
</evidence>
<sequence length="285" mass="30566">MTTRTNTALCGLAFCFCLILPSASRAVSLQVKNTTAHPGDSITVRISVDQPAEIAAAIFALSYNTDHFLLSSVDSSFFGTFAEQWQSMNPVPDPLPPAEVQVDGVTYTSPVVYKLFDGRVQLAGTRVQAGQTATALFDLHFTVAENVPDGIYPLFIAPISMNNESCGYSTGSEPLPLLTGEEEAILQVSLTSGTILVQNSAGPDTDQDGIDDLWEKQVFGDLTTAGASTDYDHDGYTDLQEYLNQFAGETDPAGNPFNPKEENAPGGMGYKKIVITPVLWLLLGK</sequence>
<dbReference type="KEGG" id="eaj:Q3M24_11945"/>
<feature type="chain" id="PRO_5043571764" evidence="1">
    <location>
        <begin position="27"/>
        <end position="285"/>
    </location>
</feature>
<accession>A0AAU8LQ47</accession>
<evidence type="ECO:0000259" key="2">
    <source>
        <dbReference type="Pfam" id="PF00963"/>
    </source>
</evidence>
<reference evidence="3" key="1">
    <citation type="journal article" date="2024" name="Syst. Appl. Microbiol.">
        <title>First single-strain enrichments of Electrothrix cable bacteria, description of E. aestuarii sp. nov. and E. rattekaaiensis sp. nov., and proposal of a cable bacteria taxonomy following the rules of the SeqCode.</title>
        <authorList>
            <person name="Plum-Jensen L.E."/>
            <person name="Schramm A."/>
            <person name="Marshall I.P.G."/>
        </authorList>
    </citation>
    <scope>NUCLEOTIDE SEQUENCE</scope>
    <source>
        <strain evidence="3">Rat1</strain>
    </source>
</reference>
<dbReference type="GO" id="GO:0000272">
    <property type="term" value="P:polysaccharide catabolic process"/>
    <property type="evidence" value="ECO:0007669"/>
    <property type="project" value="InterPro"/>
</dbReference>
<dbReference type="SUPFAM" id="SSF49384">
    <property type="entry name" value="Carbohydrate-binding domain"/>
    <property type="match status" value="1"/>
</dbReference>
<reference evidence="3" key="2">
    <citation type="submission" date="2024-06" db="EMBL/GenBank/DDBJ databases">
        <authorList>
            <person name="Plum-Jensen L.E."/>
            <person name="Schramm A."/>
            <person name="Marshall I.P.G."/>
        </authorList>
    </citation>
    <scope>NUCLEOTIDE SEQUENCE</scope>
    <source>
        <strain evidence="3">Rat1</strain>
    </source>
</reference>
<feature type="domain" description="Cohesin" evidence="2">
    <location>
        <begin position="28"/>
        <end position="77"/>
    </location>
</feature>
<dbReference type="InterPro" id="IPR008965">
    <property type="entry name" value="CBM2/CBM3_carb-bd_dom_sf"/>
</dbReference>
<organism evidence="3">
    <name type="scientific">Candidatus Electrothrix aestuarii</name>
    <dbReference type="NCBI Taxonomy" id="3062594"/>
    <lineage>
        <taxon>Bacteria</taxon>
        <taxon>Pseudomonadati</taxon>
        <taxon>Thermodesulfobacteriota</taxon>
        <taxon>Desulfobulbia</taxon>
        <taxon>Desulfobulbales</taxon>
        <taxon>Desulfobulbaceae</taxon>
        <taxon>Candidatus Electrothrix</taxon>
    </lineage>
</organism>
<keyword evidence="1" id="KW-0732">Signal</keyword>
<feature type="signal peptide" evidence="1">
    <location>
        <begin position="1"/>
        <end position="26"/>
    </location>
</feature>
<name>A0AAU8LQ47_9BACT</name>
<dbReference type="InterPro" id="IPR002102">
    <property type="entry name" value="Cohesin_dom"/>
</dbReference>